<evidence type="ECO:0000256" key="4">
    <source>
        <dbReference type="ARBA" id="ARBA00022475"/>
    </source>
</evidence>
<keyword evidence="17" id="KW-1133">Transmembrane helix</keyword>
<gene>
    <name evidence="20" type="ORF">CO014_01925</name>
</gene>
<evidence type="ECO:0000256" key="3">
    <source>
        <dbReference type="ARBA" id="ARBA00007739"/>
    </source>
</evidence>
<evidence type="ECO:0000256" key="12">
    <source>
        <dbReference type="ARBA" id="ARBA00023136"/>
    </source>
</evidence>
<dbReference type="SUPFAM" id="SSF53955">
    <property type="entry name" value="Lysozyme-like"/>
    <property type="match status" value="1"/>
</dbReference>
<dbReference type="GO" id="GO:0006508">
    <property type="term" value="P:proteolysis"/>
    <property type="evidence" value="ECO:0007669"/>
    <property type="project" value="UniProtKB-KW"/>
</dbReference>
<dbReference type="FunFam" id="1.10.3810.10:FF:000001">
    <property type="entry name" value="Penicillin-binding protein 1A"/>
    <property type="match status" value="1"/>
</dbReference>
<keyword evidence="9" id="KW-0378">Hydrolase</keyword>
<dbReference type="GO" id="GO:0009252">
    <property type="term" value="P:peptidoglycan biosynthetic process"/>
    <property type="evidence" value="ECO:0007669"/>
    <property type="project" value="UniProtKB-KW"/>
</dbReference>
<dbReference type="InterPro" id="IPR001264">
    <property type="entry name" value="Glyco_trans_51"/>
</dbReference>
<dbReference type="GO" id="GO:0009002">
    <property type="term" value="F:serine-type D-Ala-D-Ala carboxypeptidase activity"/>
    <property type="evidence" value="ECO:0007669"/>
    <property type="project" value="UniProtKB-EC"/>
</dbReference>
<dbReference type="GO" id="GO:0030288">
    <property type="term" value="C:outer membrane-bounded periplasmic space"/>
    <property type="evidence" value="ECO:0007669"/>
    <property type="project" value="TreeGrafter"/>
</dbReference>
<dbReference type="Pfam" id="PF00912">
    <property type="entry name" value="Transgly"/>
    <property type="match status" value="1"/>
</dbReference>
<evidence type="ECO:0000256" key="2">
    <source>
        <dbReference type="ARBA" id="ARBA00007090"/>
    </source>
</evidence>
<evidence type="ECO:0000256" key="1">
    <source>
        <dbReference type="ARBA" id="ARBA00004236"/>
    </source>
</evidence>
<dbReference type="Gene3D" id="3.40.710.10">
    <property type="entry name" value="DD-peptidase/beta-lactamase superfamily"/>
    <property type="match status" value="1"/>
</dbReference>
<keyword evidence="10" id="KW-0133">Cell shape</keyword>
<evidence type="ECO:0000256" key="16">
    <source>
        <dbReference type="ARBA" id="ARBA00049902"/>
    </source>
</evidence>
<dbReference type="Gene3D" id="1.10.3810.10">
    <property type="entry name" value="Biosynthetic peptidoglycan transglycosylase-like"/>
    <property type="match status" value="1"/>
</dbReference>
<evidence type="ECO:0000259" key="19">
    <source>
        <dbReference type="Pfam" id="PF00912"/>
    </source>
</evidence>
<evidence type="ECO:0000313" key="20">
    <source>
        <dbReference type="EMBL" id="PJC69722.1"/>
    </source>
</evidence>
<dbReference type="InterPro" id="IPR001460">
    <property type="entry name" value="PCN-bd_Tpept"/>
</dbReference>
<evidence type="ECO:0000256" key="15">
    <source>
        <dbReference type="ARBA" id="ARBA00034000"/>
    </source>
</evidence>
<keyword evidence="13" id="KW-0511">Multifunctional enzyme</keyword>
<feature type="domain" description="Penicillin-binding protein transpeptidase" evidence="18">
    <location>
        <begin position="331"/>
        <end position="613"/>
    </location>
</feature>
<evidence type="ECO:0000256" key="6">
    <source>
        <dbReference type="ARBA" id="ARBA00022670"/>
    </source>
</evidence>
<accession>A0A2M8G8K9</accession>
<evidence type="ECO:0000256" key="13">
    <source>
        <dbReference type="ARBA" id="ARBA00023268"/>
    </source>
</evidence>
<keyword evidence="6" id="KW-0645">Protease</keyword>
<keyword evidence="12 17" id="KW-0472">Membrane</keyword>
<organism evidence="20 21">
    <name type="scientific">Candidatus Tagabacteria bacterium CG_4_8_14_3_um_filter_41_8</name>
    <dbReference type="NCBI Taxonomy" id="1975018"/>
    <lineage>
        <taxon>Bacteria</taxon>
        <taxon>Candidatus Tagaibacteriota</taxon>
    </lineage>
</organism>
<evidence type="ECO:0000256" key="10">
    <source>
        <dbReference type="ARBA" id="ARBA00022960"/>
    </source>
</evidence>
<dbReference type="InterPro" id="IPR036950">
    <property type="entry name" value="PBP_transglycosylase"/>
</dbReference>
<evidence type="ECO:0000256" key="7">
    <source>
        <dbReference type="ARBA" id="ARBA00022676"/>
    </source>
</evidence>
<comment type="subcellular location">
    <subcellularLocation>
        <location evidence="1">Cell membrane</location>
    </subcellularLocation>
</comment>
<dbReference type="Proteomes" id="UP000229041">
    <property type="component" value="Unassembled WGS sequence"/>
</dbReference>
<evidence type="ECO:0000256" key="14">
    <source>
        <dbReference type="ARBA" id="ARBA00023316"/>
    </source>
</evidence>
<comment type="catalytic activity">
    <reaction evidence="16">
        <text>[GlcNAc-(1-&gt;4)-Mur2Ac(oyl-L-Ala-gamma-D-Glu-L-Lys-D-Ala-D-Ala)](n)-di-trans,octa-cis-undecaprenyl diphosphate + beta-D-GlcNAc-(1-&gt;4)-Mur2Ac(oyl-L-Ala-gamma-D-Glu-L-Lys-D-Ala-D-Ala)-di-trans,octa-cis-undecaprenyl diphosphate = [GlcNAc-(1-&gt;4)-Mur2Ac(oyl-L-Ala-gamma-D-Glu-L-Lys-D-Ala-D-Ala)](n+1)-di-trans,octa-cis-undecaprenyl diphosphate + di-trans,octa-cis-undecaprenyl diphosphate + H(+)</text>
        <dbReference type="Rhea" id="RHEA:23708"/>
        <dbReference type="Rhea" id="RHEA-COMP:9602"/>
        <dbReference type="Rhea" id="RHEA-COMP:9603"/>
        <dbReference type="ChEBI" id="CHEBI:15378"/>
        <dbReference type="ChEBI" id="CHEBI:58405"/>
        <dbReference type="ChEBI" id="CHEBI:60033"/>
        <dbReference type="ChEBI" id="CHEBI:78435"/>
        <dbReference type="EC" id="2.4.99.28"/>
    </reaction>
</comment>
<protein>
    <submittedName>
        <fullName evidence="20">Uncharacterized protein</fullName>
    </submittedName>
</protein>
<dbReference type="GO" id="GO:0071555">
    <property type="term" value="P:cell wall organization"/>
    <property type="evidence" value="ECO:0007669"/>
    <property type="project" value="UniProtKB-KW"/>
</dbReference>
<keyword evidence="14" id="KW-0961">Cell wall biogenesis/degradation</keyword>
<dbReference type="GO" id="GO:0008360">
    <property type="term" value="P:regulation of cell shape"/>
    <property type="evidence" value="ECO:0007669"/>
    <property type="project" value="UniProtKB-KW"/>
</dbReference>
<dbReference type="AlphaFoldDB" id="A0A2M8G8K9"/>
<name>A0A2M8G8K9_9BACT</name>
<evidence type="ECO:0000256" key="9">
    <source>
        <dbReference type="ARBA" id="ARBA00022801"/>
    </source>
</evidence>
<dbReference type="GO" id="GO:0008955">
    <property type="term" value="F:peptidoglycan glycosyltransferase activity"/>
    <property type="evidence" value="ECO:0007669"/>
    <property type="project" value="UniProtKB-EC"/>
</dbReference>
<comment type="similarity">
    <text evidence="2">In the C-terminal section; belongs to the transpeptidase family.</text>
</comment>
<feature type="domain" description="Glycosyl transferase family 51" evidence="19">
    <location>
        <begin position="68"/>
        <end position="239"/>
    </location>
</feature>
<evidence type="ECO:0000313" key="21">
    <source>
        <dbReference type="Proteomes" id="UP000229041"/>
    </source>
</evidence>
<proteinExistence type="inferred from homology"/>
<evidence type="ECO:0000256" key="17">
    <source>
        <dbReference type="SAM" id="Phobius"/>
    </source>
</evidence>
<dbReference type="PANTHER" id="PTHR32282">
    <property type="entry name" value="BINDING PROTEIN TRANSPEPTIDASE, PUTATIVE-RELATED"/>
    <property type="match status" value="1"/>
</dbReference>
<comment type="caution">
    <text evidence="20">The sequence shown here is derived from an EMBL/GenBank/DDBJ whole genome shotgun (WGS) entry which is preliminary data.</text>
</comment>
<dbReference type="SUPFAM" id="SSF56601">
    <property type="entry name" value="beta-lactamase/transpeptidase-like"/>
    <property type="match status" value="1"/>
</dbReference>
<dbReference type="EMBL" id="PFQR01000049">
    <property type="protein sequence ID" value="PJC69722.1"/>
    <property type="molecule type" value="Genomic_DNA"/>
</dbReference>
<dbReference type="NCBIfam" id="TIGR02074">
    <property type="entry name" value="PBP_1a_fam"/>
    <property type="match status" value="1"/>
</dbReference>
<dbReference type="InterPro" id="IPR023346">
    <property type="entry name" value="Lysozyme-like_dom_sf"/>
</dbReference>
<dbReference type="GO" id="GO:0008658">
    <property type="term" value="F:penicillin binding"/>
    <property type="evidence" value="ECO:0007669"/>
    <property type="project" value="InterPro"/>
</dbReference>
<keyword evidence="17" id="KW-0812">Transmembrane</keyword>
<reference evidence="21" key="1">
    <citation type="submission" date="2017-09" db="EMBL/GenBank/DDBJ databases">
        <title>Depth-based differentiation of microbial function through sediment-hosted aquifers and enrichment of novel symbionts in the deep terrestrial subsurface.</title>
        <authorList>
            <person name="Probst A.J."/>
            <person name="Ladd B."/>
            <person name="Jarett J.K."/>
            <person name="Geller-Mcgrath D.E."/>
            <person name="Sieber C.M.K."/>
            <person name="Emerson J.B."/>
            <person name="Anantharaman K."/>
            <person name="Thomas B.C."/>
            <person name="Malmstrom R."/>
            <person name="Stieglmeier M."/>
            <person name="Klingl A."/>
            <person name="Woyke T."/>
            <person name="Ryan C.M."/>
            <person name="Banfield J.F."/>
        </authorList>
    </citation>
    <scope>NUCLEOTIDE SEQUENCE [LARGE SCALE GENOMIC DNA]</scope>
</reference>
<dbReference type="InterPro" id="IPR012338">
    <property type="entry name" value="Beta-lactam/transpept-like"/>
</dbReference>
<comment type="catalytic activity">
    <reaction evidence="15">
        <text>Preferential cleavage: (Ac)2-L-Lys-D-Ala-|-D-Ala. Also transpeptidation of peptidyl-alanyl moieties that are N-acyl substituents of D-alanine.</text>
        <dbReference type="EC" id="3.4.16.4"/>
    </reaction>
</comment>
<keyword evidence="5" id="KW-0121">Carboxypeptidase</keyword>
<dbReference type="GO" id="GO:0005886">
    <property type="term" value="C:plasma membrane"/>
    <property type="evidence" value="ECO:0007669"/>
    <property type="project" value="UniProtKB-SubCell"/>
</dbReference>
<evidence type="ECO:0000256" key="8">
    <source>
        <dbReference type="ARBA" id="ARBA00022679"/>
    </source>
</evidence>
<keyword evidence="8" id="KW-0808">Transferase</keyword>
<keyword evidence="4" id="KW-1003">Cell membrane</keyword>
<feature type="transmembrane region" description="Helical" evidence="17">
    <location>
        <begin position="12"/>
        <end position="35"/>
    </location>
</feature>
<comment type="similarity">
    <text evidence="3">In the N-terminal section; belongs to the glycosyltransferase 51 family.</text>
</comment>
<keyword evidence="11" id="KW-0573">Peptidoglycan synthesis</keyword>
<dbReference type="InterPro" id="IPR050396">
    <property type="entry name" value="Glycosyltr_51/Transpeptidase"/>
</dbReference>
<keyword evidence="7" id="KW-0328">Glycosyltransferase</keyword>
<sequence>MTSRRKKNIWRIFKVAVIAAVSAFFVLAIIIIFWASTLSIPDFQSFENRKVIQSTKIYDNTGEILLYDIHQNISRTVIPFGEMPRYVKNATVAIEDSEFYQHHGISWEAILRAFLVNIGSGKLSQGGSTITQQLVKNTLLTSEKSFTRKIKEIIISLKIERIFSKEDILGLYLNEIPYGGSNYGIESASRYFFGKNAKNLTLAETAYLAALPQAPTYFSPYGNHRDELESRKNLVLKRMLELGFVSEEEIERVKQEKVNFISRSEQNIKAPHFVMFIKSYLEEKYGKDAVEEEGLKVITTLDWDLQQKAEKIVAQFAADNEVKFNAKNAGLVAIDPKTGKILVMVGSRDYFDTEKEGNFNVTMAKRQPGSSFKPFVYATAFQKGYTPETTLFDLQTEFNSSCNPDGTPKEDTKPEECYHPKNYDQIFRGPINLRNALAQSINIPSVKVLYLAGINESLKTAQNLGITTLTDPLKYGLTLVLGGGEITLLEMTGAYAVFANDGVKNSVTGIQGIENDKGEILEEFISQPKQALDQNVSRLITDILSDNEARTPAFGNQSYFYFPNRDVAAKTGTTNDYRDAWVMGYTPNISVGVWVGNNDNTSMEKKVAGFIAAPMWRAFFEEALKKSPPEKFIKPEPMLGVKPALKGEWKGGNTYLIDTISKKRATEYTPKELIEEKALTQIHSILYWIDKNDPLGPLPSNPGIDPQFPLWEKPIRDWAEKQGIKDETTANIPQEFDNIHLPSYAPAIQILSPQSGIIYDLKNPIAVKITSQSHFPLKEISLFLGDVFLGSIKQYPFNFSFTPENYLPESKLQENFRVIAYDEFKNRSEANLILYFK</sequence>
<evidence type="ECO:0000256" key="5">
    <source>
        <dbReference type="ARBA" id="ARBA00022645"/>
    </source>
</evidence>
<dbReference type="Pfam" id="PF00905">
    <property type="entry name" value="Transpeptidase"/>
    <property type="match status" value="1"/>
</dbReference>
<evidence type="ECO:0000259" key="18">
    <source>
        <dbReference type="Pfam" id="PF00905"/>
    </source>
</evidence>
<dbReference type="PANTHER" id="PTHR32282:SF11">
    <property type="entry name" value="PENICILLIN-BINDING PROTEIN 1B"/>
    <property type="match status" value="1"/>
</dbReference>
<evidence type="ECO:0000256" key="11">
    <source>
        <dbReference type="ARBA" id="ARBA00022984"/>
    </source>
</evidence>